<evidence type="ECO:0000256" key="6">
    <source>
        <dbReference type="ARBA" id="ARBA00023136"/>
    </source>
</evidence>
<keyword evidence="3 7" id="KW-0547">Nucleotide-binding</keyword>
<dbReference type="InterPro" id="IPR017871">
    <property type="entry name" value="ABC_transporter-like_CS"/>
</dbReference>
<dbReference type="Gene3D" id="3.40.50.300">
    <property type="entry name" value="P-loop containing nucleotide triphosphate hydrolases"/>
    <property type="match status" value="1"/>
</dbReference>
<dbReference type="InterPro" id="IPR013611">
    <property type="entry name" value="Transp-assoc_OB_typ2"/>
</dbReference>
<sequence length="368" mass="39732">MSAANFVPDTSVSGGETIVLKNVTRRYGNFTAIDRLSLQVEAGEFISFLGPSGSGKSTTLMMIAGFETPDGGSIAIGGRDVTAVPPYRRNIGMVFQNYALFPHLTVAENIGFSLKQRGVAKPEIATQVRRALDLVRLGEYGTRYPQQLSGGQQQRIAIARAIIFNPPVLLMDEPLSALDKQLREEMQLEIKHLHQRLGITFVYVTHDQREALVMSDRVAVMDRGKVEQLASPADLYGAPANRFVASFVGEANFIAVDTVEAAPGGRWVAHLQGTVLHAASGNPADKVCMVRPEKIMLSPSGIPAPAPNALDATVQEVVFMGEATRCVLTLAAGGQTIVAKRTQRADMPPLHPGQQLQASWLPDDTCVF</sequence>
<keyword evidence="6 7" id="KW-0472">Membrane</keyword>
<comment type="subunit">
    <text evidence="7">The complex is composed of two ATP-binding proteins (PotA), two transmembrane proteins (PotB and PotC) and a solute-binding protein (PotD).</text>
</comment>
<dbReference type="InterPro" id="IPR027417">
    <property type="entry name" value="P-loop_NTPase"/>
</dbReference>
<dbReference type="EMBL" id="JACTVA010000025">
    <property type="protein sequence ID" value="MBC9208045.1"/>
    <property type="molecule type" value="Genomic_DNA"/>
</dbReference>
<comment type="function">
    <text evidence="7">Part of the ABC transporter complex PotABCD involved in spermidine/putrescine import. Responsible for energy coupling to the transport system.</text>
</comment>
<dbReference type="PROSITE" id="PS50893">
    <property type="entry name" value="ABC_TRANSPORTER_2"/>
    <property type="match status" value="1"/>
</dbReference>
<evidence type="ECO:0000256" key="4">
    <source>
        <dbReference type="ARBA" id="ARBA00022840"/>
    </source>
</evidence>
<dbReference type="SMART" id="SM00382">
    <property type="entry name" value="AAA"/>
    <property type="match status" value="1"/>
</dbReference>
<dbReference type="InterPro" id="IPR008995">
    <property type="entry name" value="Mo/tungstate-bd_C_term_dom"/>
</dbReference>
<evidence type="ECO:0000256" key="1">
    <source>
        <dbReference type="ARBA" id="ARBA00022448"/>
    </source>
</evidence>
<dbReference type="Pfam" id="PF08402">
    <property type="entry name" value="TOBE_2"/>
    <property type="match status" value="1"/>
</dbReference>
<keyword evidence="10" id="KW-1185">Reference proteome</keyword>
<dbReference type="InterPro" id="IPR005893">
    <property type="entry name" value="PotA-like"/>
</dbReference>
<dbReference type="SUPFAM" id="SSF50331">
    <property type="entry name" value="MOP-like"/>
    <property type="match status" value="1"/>
</dbReference>
<organism evidence="9 10">
    <name type="scientific">Teichococcus aerophilus</name>
    <dbReference type="NCBI Taxonomy" id="1224513"/>
    <lineage>
        <taxon>Bacteria</taxon>
        <taxon>Pseudomonadati</taxon>
        <taxon>Pseudomonadota</taxon>
        <taxon>Alphaproteobacteria</taxon>
        <taxon>Acetobacterales</taxon>
        <taxon>Roseomonadaceae</taxon>
        <taxon>Roseomonas</taxon>
    </lineage>
</organism>
<dbReference type="Proteomes" id="UP000626026">
    <property type="component" value="Unassembled WGS sequence"/>
</dbReference>
<gene>
    <name evidence="7" type="primary">potA</name>
    <name evidence="9" type="ORF">IBL26_14460</name>
</gene>
<keyword evidence="4 7" id="KW-0067">ATP-binding</keyword>
<evidence type="ECO:0000256" key="7">
    <source>
        <dbReference type="RuleBase" id="RU364083"/>
    </source>
</evidence>
<evidence type="ECO:0000313" key="10">
    <source>
        <dbReference type="Proteomes" id="UP000626026"/>
    </source>
</evidence>
<dbReference type="Gene3D" id="2.40.50.100">
    <property type="match status" value="1"/>
</dbReference>
<feature type="domain" description="ABC transporter" evidence="8">
    <location>
        <begin position="18"/>
        <end position="248"/>
    </location>
</feature>
<evidence type="ECO:0000256" key="2">
    <source>
        <dbReference type="ARBA" id="ARBA00022475"/>
    </source>
</evidence>
<evidence type="ECO:0000256" key="3">
    <source>
        <dbReference type="ARBA" id="ARBA00022741"/>
    </source>
</evidence>
<evidence type="ECO:0000256" key="5">
    <source>
        <dbReference type="ARBA" id="ARBA00022967"/>
    </source>
</evidence>
<accession>A0ABR7RPG6</accession>
<dbReference type="Pfam" id="PF00005">
    <property type="entry name" value="ABC_tran"/>
    <property type="match status" value="1"/>
</dbReference>
<dbReference type="SUPFAM" id="SSF52540">
    <property type="entry name" value="P-loop containing nucleoside triphosphate hydrolases"/>
    <property type="match status" value="1"/>
</dbReference>
<evidence type="ECO:0000259" key="8">
    <source>
        <dbReference type="PROSITE" id="PS50893"/>
    </source>
</evidence>
<dbReference type="NCBIfam" id="TIGR01187">
    <property type="entry name" value="potA"/>
    <property type="match status" value="1"/>
</dbReference>
<dbReference type="PROSITE" id="PS00211">
    <property type="entry name" value="ABC_TRANSPORTER_1"/>
    <property type="match status" value="1"/>
</dbReference>
<reference evidence="9 10" key="1">
    <citation type="journal article" date="2013" name="Int. J. Syst. Evol. Microbiol.">
        <title>Roseomonas aerophila sp. nov., isolated from air.</title>
        <authorList>
            <person name="Kim S.J."/>
            <person name="Weon H.Y."/>
            <person name="Ahn J.H."/>
            <person name="Hong S.B."/>
            <person name="Seok S.J."/>
            <person name="Whang K.S."/>
            <person name="Kwon S.W."/>
        </authorList>
    </citation>
    <scope>NUCLEOTIDE SEQUENCE [LARGE SCALE GENOMIC DNA]</scope>
    <source>
        <strain evidence="9 10">NBRC 108923</strain>
    </source>
</reference>
<dbReference type="GO" id="GO:0005524">
    <property type="term" value="F:ATP binding"/>
    <property type="evidence" value="ECO:0007669"/>
    <property type="project" value="UniProtKB-KW"/>
</dbReference>
<keyword evidence="5 7" id="KW-1278">Translocase</keyword>
<name>A0ABR7RPG6_9PROT</name>
<comment type="similarity">
    <text evidence="7">Belongs to the ABC transporter superfamily. Spermidine/putrescine importer (TC 3.A.1.11.1) family.</text>
</comment>
<keyword evidence="1 7" id="KW-0813">Transport</keyword>
<keyword evidence="2 7" id="KW-1003">Cell membrane</keyword>
<protein>
    <recommendedName>
        <fullName evidence="7">Spermidine/putrescine import ATP-binding protein PotA</fullName>
        <ecNumber evidence="7">7.6.2.11</ecNumber>
    </recommendedName>
</protein>
<dbReference type="PANTHER" id="PTHR42781:SF4">
    <property type="entry name" value="SPERMIDINE_PUTRESCINE IMPORT ATP-BINDING PROTEIN POTA"/>
    <property type="match status" value="1"/>
</dbReference>
<dbReference type="PANTHER" id="PTHR42781">
    <property type="entry name" value="SPERMIDINE/PUTRESCINE IMPORT ATP-BINDING PROTEIN POTA"/>
    <property type="match status" value="1"/>
</dbReference>
<dbReference type="InterPro" id="IPR003593">
    <property type="entry name" value="AAA+_ATPase"/>
</dbReference>
<dbReference type="EC" id="7.6.2.11" evidence="7"/>
<dbReference type="InterPro" id="IPR003439">
    <property type="entry name" value="ABC_transporter-like_ATP-bd"/>
</dbReference>
<dbReference type="InterPro" id="IPR050093">
    <property type="entry name" value="ABC_SmlMolc_Importer"/>
</dbReference>
<comment type="caution">
    <text evidence="9">The sequence shown here is derived from an EMBL/GenBank/DDBJ whole genome shotgun (WGS) entry which is preliminary data.</text>
</comment>
<proteinExistence type="inferred from homology"/>
<comment type="catalytic activity">
    <reaction evidence="7">
        <text>ATP + H2O + polyamine-[polyamine-binding protein]Side 1 = ADP + phosphate + polyamineSide 2 + [polyamine-binding protein]Side 1.</text>
        <dbReference type="EC" id="7.6.2.11"/>
    </reaction>
</comment>
<evidence type="ECO:0000313" key="9">
    <source>
        <dbReference type="EMBL" id="MBC9208045.1"/>
    </source>
</evidence>